<dbReference type="EMBL" id="MHUW01000007">
    <property type="protein sequence ID" value="OHA84110.1"/>
    <property type="molecule type" value="Genomic_DNA"/>
</dbReference>
<proteinExistence type="predicted"/>
<evidence type="ECO:0000313" key="2">
    <source>
        <dbReference type="Proteomes" id="UP000177987"/>
    </source>
</evidence>
<reference evidence="1 2" key="1">
    <citation type="journal article" date="2016" name="Nat. Commun.">
        <title>Thousands of microbial genomes shed light on interconnected biogeochemical processes in an aquifer system.</title>
        <authorList>
            <person name="Anantharaman K."/>
            <person name="Brown C.T."/>
            <person name="Hug L.A."/>
            <person name="Sharon I."/>
            <person name="Castelle C.J."/>
            <person name="Probst A.J."/>
            <person name="Thomas B.C."/>
            <person name="Singh A."/>
            <person name="Wilkins M.J."/>
            <person name="Karaoz U."/>
            <person name="Brodie E.L."/>
            <person name="Williams K.H."/>
            <person name="Hubbard S.S."/>
            <person name="Banfield J.F."/>
        </authorList>
    </citation>
    <scope>NUCLEOTIDE SEQUENCE [LARGE SCALE GENOMIC DNA]</scope>
</reference>
<sequence length="277" mass="32307">MIKNHARFVIVIDKHGLPISYSKKESYGLNIIAIIGESVINDTLFPEAVLMEIGIWRTKPYRSANAPMGYAEKRLNLRYRTKGGDLTAEQFGNLAPFLNDIITAEATRVIERWKSTEPWVVPVGDTWKTYERGVCFSCSYADQALFAAVLRADRRHRDNLADRSKFINDVLRPLKYVVYPDNALKRMTSVRKVIDSLKDNPVPPYHFSFLEKRIQKQVLFRDIAELFKLVDFEKVHYFDQLFKEYPNKVRFTDGSIRVKTEREQKGYLVFEFIPPKM</sequence>
<dbReference type="Proteomes" id="UP000177987">
    <property type="component" value="Unassembled WGS sequence"/>
</dbReference>
<accession>A0A1G2SGF6</accession>
<organism evidence="1 2">
    <name type="scientific">Candidatus Yonathbacteria bacterium RIFCSPLOWO2_01_FULL_47_33b</name>
    <dbReference type="NCBI Taxonomy" id="1802727"/>
    <lineage>
        <taxon>Bacteria</taxon>
        <taxon>Candidatus Yonathiibacteriota</taxon>
    </lineage>
</organism>
<evidence type="ECO:0000313" key="1">
    <source>
        <dbReference type="EMBL" id="OHA84110.1"/>
    </source>
</evidence>
<name>A0A1G2SGF6_9BACT</name>
<protein>
    <submittedName>
        <fullName evidence="1">Uncharacterized protein</fullName>
    </submittedName>
</protein>
<dbReference type="STRING" id="1802727.A2937_02860"/>
<dbReference type="AlphaFoldDB" id="A0A1G2SGF6"/>
<comment type="caution">
    <text evidence="1">The sequence shown here is derived from an EMBL/GenBank/DDBJ whole genome shotgun (WGS) entry which is preliminary data.</text>
</comment>
<gene>
    <name evidence="1" type="ORF">A2937_02860</name>
</gene>